<evidence type="ECO:0000313" key="1">
    <source>
        <dbReference type="EMBL" id="MBS2210725.1"/>
    </source>
</evidence>
<dbReference type="InterPro" id="IPR018534">
    <property type="entry name" value="Tet_reg_excision_RteC"/>
</dbReference>
<organism evidence="1 2">
    <name type="scientific">Carboxylicivirga mesophila</name>
    <dbReference type="NCBI Taxonomy" id="1166478"/>
    <lineage>
        <taxon>Bacteria</taxon>
        <taxon>Pseudomonadati</taxon>
        <taxon>Bacteroidota</taxon>
        <taxon>Bacteroidia</taxon>
        <taxon>Marinilabiliales</taxon>
        <taxon>Marinilabiliaceae</taxon>
        <taxon>Carboxylicivirga</taxon>
    </lineage>
</organism>
<proteinExistence type="predicted"/>
<protein>
    <submittedName>
        <fullName evidence="1">RteC domain-containing protein</fullName>
    </submittedName>
</protein>
<dbReference type="Pfam" id="PF09357">
    <property type="entry name" value="RteC"/>
    <property type="match status" value="1"/>
</dbReference>
<accession>A0ABS5K6W6</accession>
<evidence type="ECO:0000313" key="2">
    <source>
        <dbReference type="Proteomes" id="UP000721861"/>
    </source>
</evidence>
<name>A0ABS5K6W6_9BACT</name>
<keyword evidence="2" id="KW-1185">Reference proteome</keyword>
<gene>
    <name evidence="1" type="ORF">KEM09_04890</name>
</gene>
<reference evidence="1 2" key="1">
    <citation type="journal article" date="2014" name="Int. J. Syst. Evol. Microbiol.">
        <title>Carboxylicivirga gen. nov. in the family Marinilabiliaceae with two novel species, Carboxylicivirga mesophila sp. nov. and Carboxylicivirga taeanensis sp. nov., and reclassification of Cytophaga fermentans as Saccharicrinis fermentans gen. nov., comb. nov.</title>
        <authorList>
            <person name="Yang S.H."/>
            <person name="Seo H.S."/>
            <person name="Woo J.H."/>
            <person name="Oh H.M."/>
            <person name="Jang H."/>
            <person name="Lee J.H."/>
            <person name="Kim S.J."/>
            <person name="Kwon K.K."/>
        </authorList>
    </citation>
    <scope>NUCLEOTIDE SEQUENCE [LARGE SCALE GENOMIC DNA]</scope>
    <source>
        <strain evidence="1 2">JCM 18290</strain>
    </source>
</reference>
<dbReference type="RefSeq" id="WP_212226287.1">
    <property type="nucleotide sequence ID" value="NZ_JAGUCN010000004.1"/>
</dbReference>
<dbReference type="Proteomes" id="UP000721861">
    <property type="component" value="Unassembled WGS sequence"/>
</dbReference>
<sequence>MNEAYIQIAQALETQLAELQYKEQEPLLLMEEAIGLIIFALLEMKEQVLIEGFNCSKSEVNFFKEVKPRVYGQLIYYLKLMKVETLRLALANDGQVHYLSSTIKELEQYYIKHADLYRYYRLNMDYMDEQYFLRTCNSEVKDFDHIHQMLDAQFTTAQDQVWATFIAHEQLIRHLESELTQVKQGRDKRKLDKYQLLEDSSLSWTDSKVALVELIYAMHSARSVNDGRFEIKKMVRLFELIFNIELSDAYRVYINIRNRKIERTRYLDHLKQSLINRMDEQDNKDINNA</sequence>
<dbReference type="EMBL" id="JAGUCN010000004">
    <property type="protein sequence ID" value="MBS2210725.1"/>
    <property type="molecule type" value="Genomic_DNA"/>
</dbReference>
<comment type="caution">
    <text evidence="1">The sequence shown here is derived from an EMBL/GenBank/DDBJ whole genome shotgun (WGS) entry which is preliminary data.</text>
</comment>